<name>A0A8H7RDS6_9FUNG</name>
<gene>
    <name evidence="3" type="ORF">INT47_011886</name>
</gene>
<keyword evidence="1" id="KW-0175">Coiled coil</keyword>
<dbReference type="OrthoDB" id="2288305at2759"/>
<feature type="coiled-coil region" evidence="1">
    <location>
        <begin position="315"/>
        <end position="349"/>
    </location>
</feature>
<feature type="compositionally biased region" description="Polar residues" evidence="2">
    <location>
        <begin position="951"/>
        <end position="964"/>
    </location>
</feature>
<feature type="compositionally biased region" description="Acidic residues" evidence="2">
    <location>
        <begin position="793"/>
        <end position="819"/>
    </location>
</feature>
<reference evidence="3" key="1">
    <citation type="submission" date="2020-12" db="EMBL/GenBank/DDBJ databases">
        <title>Metabolic potential, ecology and presence of endohyphal bacteria is reflected in genomic diversity of Mucoromycotina.</title>
        <authorList>
            <person name="Muszewska A."/>
            <person name="Okrasinska A."/>
            <person name="Steczkiewicz K."/>
            <person name="Drgas O."/>
            <person name="Orlowska M."/>
            <person name="Perlinska-Lenart U."/>
            <person name="Aleksandrzak-Piekarczyk T."/>
            <person name="Szatraj K."/>
            <person name="Zielenkiewicz U."/>
            <person name="Pilsyk S."/>
            <person name="Malc E."/>
            <person name="Mieczkowski P."/>
            <person name="Kruszewska J.S."/>
            <person name="Biernat P."/>
            <person name="Pawlowska J."/>
        </authorList>
    </citation>
    <scope>NUCLEOTIDE SEQUENCE</scope>
    <source>
        <strain evidence="3">WA0000017839</strain>
    </source>
</reference>
<evidence type="ECO:0000256" key="2">
    <source>
        <dbReference type="SAM" id="MobiDB-lite"/>
    </source>
</evidence>
<dbReference type="Proteomes" id="UP000603453">
    <property type="component" value="Unassembled WGS sequence"/>
</dbReference>
<organism evidence="3 4">
    <name type="scientific">Mucor saturninus</name>
    <dbReference type="NCBI Taxonomy" id="64648"/>
    <lineage>
        <taxon>Eukaryota</taxon>
        <taxon>Fungi</taxon>
        <taxon>Fungi incertae sedis</taxon>
        <taxon>Mucoromycota</taxon>
        <taxon>Mucoromycotina</taxon>
        <taxon>Mucoromycetes</taxon>
        <taxon>Mucorales</taxon>
        <taxon>Mucorineae</taxon>
        <taxon>Mucoraceae</taxon>
        <taxon>Mucor</taxon>
    </lineage>
</organism>
<feature type="coiled-coil region" evidence="1">
    <location>
        <begin position="615"/>
        <end position="642"/>
    </location>
</feature>
<proteinExistence type="predicted"/>
<protein>
    <submittedName>
        <fullName evidence="3">Uncharacterized protein</fullName>
    </submittedName>
</protein>
<feature type="region of interest" description="Disordered" evidence="2">
    <location>
        <begin position="1038"/>
        <end position="1057"/>
    </location>
</feature>
<feature type="coiled-coil region" evidence="1">
    <location>
        <begin position="379"/>
        <end position="423"/>
    </location>
</feature>
<feature type="compositionally biased region" description="Low complexity" evidence="2">
    <location>
        <begin position="879"/>
        <end position="896"/>
    </location>
</feature>
<evidence type="ECO:0000313" key="3">
    <source>
        <dbReference type="EMBL" id="KAG2207766.1"/>
    </source>
</evidence>
<feature type="coiled-coil region" evidence="1">
    <location>
        <begin position="474"/>
        <end position="571"/>
    </location>
</feature>
<accession>A0A8H7RDS6</accession>
<comment type="caution">
    <text evidence="3">The sequence shown here is derived from an EMBL/GenBank/DDBJ whole genome shotgun (WGS) entry which is preliminary data.</text>
</comment>
<feature type="coiled-coil region" evidence="1">
    <location>
        <begin position="683"/>
        <end position="717"/>
    </location>
</feature>
<dbReference type="AlphaFoldDB" id="A0A8H7RDS6"/>
<feature type="compositionally biased region" description="Basic and acidic residues" evidence="2">
    <location>
        <begin position="848"/>
        <end position="859"/>
    </location>
</feature>
<dbReference type="EMBL" id="JAEPRD010000023">
    <property type="protein sequence ID" value="KAG2207766.1"/>
    <property type="molecule type" value="Genomic_DNA"/>
</dbReference>
<sequence length="1057" mass="122018">MEITSISTIACIVPSTRSETLEFSSFNFNTQELKYEQQDNEYQLSLEGKLKWGVNDVMTSIRAIDGNDSTDERKKLVDYALEGFDVALLSISVNNDMYRQRQQNLNGILETLGHKLNTFGHTYEIEYAFIGMKDDGCYDFRKQMNRTNEYMLNKGMDGLMKKVDDLAEVVKIVQKNSSIPTILTIKLRNLKENTVGRLLFIDLLHPRFSQLTKTHDKLYDSFSKLRNAVATITSDKSAKIELSNTFLTKEMTKYISGHNKLVIFAYLNDIVSTEMQARETRFLLDFVTSLKDVPVRMLPNPTQSQINEKLYKMQMARSVQNIEELTQSLAKARNAHSDYNERIAIERKKLIVFDDNRTEELGLLQRRLEQTDILRDVEIQDLQTTIMELSDELDLKNNITRKNEQALKNLQIMKEEHESYIRLLIEKHELDQQKNHAEISQLVKKIEDTSNDANFNMTHFDSLRQENTMMHMQYDHLQKQYNESELKLAQATHRLEVEKMKLMRLKESPPMDELEKYKLESLTDENAKLKEVVASANQKLAKYKTTIEDYQNKLNEKMEEMEKIYAEKLESNTKLAKEDYKNKLNVRLTDMETSLNSKLTEMQEIYDRRLKTECDNKANAKLEELEAKMAEMDKDYQRKLFEYKKEILTERRAKAEMEEDHKQKTTEWLNKTKVMLEKIKPGYGDEFMKINALTQELDEAKKEIAGYKSELQSLEEPVQVADEIIPIRAKKPKFIPKINSRRRPTPSAFKDTLDLDMDEIRSSSPEKTLPKETSPKETLPGETLPEILPMETSPEETSPEETSPEETSPEETSPEETSPEETSPEKDLPMDTLPVETLPEETLPEETSPEKTLPEKTLPEKTLPGETLPEESSPKESLPEGSLPEGSLPEGSLPEESLPEESLPEETLSKESLLEETLPEETLPGENLPKETLPEETLPEETLPEKKLLSRDSQITRVTRSSIPTKAKLKKPSRKIKSEVFIEVDVEENDNDINRSPVLGATTIRKSPDRTINNSQSGTAKKRRKLRSSNYLYFNEQLDSTDNMSPLSKFLKSTENR</sequence>
<evidence type="ECO:0000313" key="4">
    <source>
        <dbReference type="Proteomes" id="UP000603453"/>
    </source>
</evidence>
<feature type="region of interest" description="Disordered" evidence="2">
    <location>
        <begin position="736"/>
        <end position="974"/>
    </location>
</feature>
<evidence type="ECO:0000256" key="1">
    <source>
        <dbReference type="SAM" id="Coils"/>
    </source>
</evidence>
<keyword evidence="4" id="KW-1185">Reference proteome</keyword>